<sequence>MTSCGPHDHQPGSEGGSGVNLIHEDSEALVEGGYKEKKAHKMLKSPHLVEG</sequence>
<evidence type="ECO:0000256" key="1">
    <source>
        <dbReference type="SAM" id="MobiDB-lite"/>
    </source>
</evidence>
<evidence type="ECO:0000313" key="2">
    <source>
        <dbReference type="EMBL" id="QQP51477.1"/>
    </source>
</evidence>
<reference evidence="3" key="1">
    <citation type="submission" date="2021-01" db="EMBL/GenBank/DDBJ databases">
        <title>Caligus Genome Assembly.</title>
        <authorList>
            <person name="Gallardo-Escarate C."/>
        </authorList>
    </citation>
    <scope>NUCLEOTIDE SEQUENCE [LARGE SCALE GENOMIC DNA]</scope>
</reference>
<name>A0A7T8K945_CALRO</name>
<organism evidence="2 3">
    <name type="scientific">Caligus rogercresseyi</name>
    <name type="common">Sea louse</name>
    <dbReference type="NCBI Taxonomy" id="217165"/>
    <lineage>
        <taxon>Eukaryota</taxon>
        <taxon>Metazoa</taxon>
        <taxon>Ecdysozoa</taxon>
        <taxon>Arthropoda</taxon>
        <taxon>Crustacea</taxon>
        <taxon>Multicrustacea</taxon>
        <taxon>Hexanauplia</taxon>
        <taxon>Copepoda</taxon>
        <taxon>Siphonostomatoida</taxon>
        <taxon>Caligidae</taxon>
        <taxon>Caligus</taxon>
    </lineage>
</organism>
<dbReference type="AlphaFoldDB" id="A0A7T8K945"/>
<dbReference type="Proteomes" id="UP000595437">
    <property type="component" value="Chromosome 8"/>
</dbReference>
<proteinExistence type="predicted"/>
<dbReference type="EMBL" id="CP045897">
    <property type="protein sequence ID" value="QQP51477.1"/>
    <property type="molecule type" value="Genomic_DNA"/>
</dbReference>
<protein>
    <submittedName>
        <fullName evidence="2">Uncharacterized protein</fullName>
    </submittedName>
</protein>
<accession>A0A7T8K945</accession>
<gene>
    <name evidence="2" type="ORF">FKW44_012854</name>
</gene>
<feature type="compositionally biased region" description="Basic and acidic residues" evidence="1">
    <location>
        <begin position="1"/>
        <end position="11"/>
    </location>
</feature>
<feature type="region of interest" description="Disordered" evidence="1">
    <location>
        <begin position="1"/>
        <end position="25"/>
    </location>
</feature>
<evidence type="ECO:0000313" key="3">
    <source>
        <dbReference type="Proteomes" id="UP000595437"/>
    </source>
</evidence>
<keyword evidence="3" id="KW-1185">Reference proteome</keyword>